<gene>
    <name evidence="1" type="ORF">E2C01_097236</name>
</gene>
<dbReference type="EMBL" id="VSRR010128200">
    <property type="protein sequence ID" value="MPD01696.1"/>
    <property type="molecule type" value="Genomic_DNA"/>
</dbReference>
<evidence type="ECO:0000313" key="1">
    <source>
        <dbReference type="EMBL" id="MPD01696.1"/>
    </source>
</evidence>
<accession>A0A5B7K446</accession>
<proteinExistence type="predicted"/>
<keyword evidence="2" id="KW-1185">Reference proteome</keyword>
<dbReference type="AlphaFoldDB" id="A0A5B7K446"/>
<dbReference type="Proteomes" id="UP000324222">
    <property type="component" value="Unassembled WGS sequence"/>
</dbReference>
<protein>
    <submittedName>
        <fullName evidence="1">Uncharacterized protein</fullName>
    </submittedName>
</protein>
<dbReference type="OrthoDB" id="10031887at2759"/>
<organism evidence="1 2">
    <name type="scientific">Portunus trituberculatus</name>
    <name type="common">Swimming crab</name>
    <name type="synonym">Neptunus trituberculatus</name>
    <dbReference type="NCBI Taxonomy" id="210409"/>
    <lineage>
        <taxon>Eukaryota</taxon>
        <taxon>Metazoa</taxon>
        <taxon>Ecdysozoa</taxon>
        <taxon>Arthropoda</taxon>
        <taxon>Crustacea</taxon>
        <taxon>Multicrustacea</taxon>
        <taxon>Malacostraca</taxon>
        <taxon>Eumalacostraca</taxon>
        <taxon>Eucarida</taxon>
        <taxon>Decapoda</taxon>
        <taxon>Pleocyemata</taxon>
        <taxon>Brachyura</taxon>
        <taxon>Eubrachyura</taxon>
        <taxon>Portunoidea</taxon>
        <taxon>Portunidae</taxon>
        <taxon>Portuninae</taxon>
        <taxon>Portunus</taxon>
    </lineage>
</organism>
<name>A0A5B7K446_PORTR</name>
<reference evidence="1 2" key="1">
    <citation type="submission" date="2019-05" db="EMBL/GenBank/DDBJ databases">
        <title>Another draft genome of Portunus trituberculatus and its Hox gene families provides insights of decapod evolution.</title>
        <authorList>
            <person name="Jeong J.-H."/>
            <person name="Song I."/>
            <person name="Kim S."/>
            <person name="Choi T."/>
            <person name="Kim D."/>
            <person name="Ryu S."/>
            <person name="Kim W."/>
        </authorList>
    </citation>
    <scope>NUCLEOTIDE SEQUENCE [LARGE SCALE GENOMIC DNA]</scope>
    <source>
        <tissue evidence="1">Muscle</tissue>
    </source>
</reference>
<sequence length="88" mass="9642">MTLNEAHPHPFTLPMSVSLQLSTGTGVISQFVNLYVVVPQAYILGSKDLHVQLGSTIKLTCVIKQVRTRQFTSSAPGHVFIFILLTFG</sequence>
<evidence type="ECO:0000313" key="2">
    <source>
        <dbReference type="Proteomes" id="UP000324222"/>
    </source>
</evidence>
<comment type="caution">
    <text evidence="1">The sequence shown here is derived from an EMBL/GenBank/DDBJ whole genome shotgun (WGS) entry which is preliminary data.</text>
</comment>